<dbReference type="PANTHER" id="PTHR43775">
    <property type="entry name" value="FATTY ACID SYNTHASE"/>
    <property type="match status" value="1"/>
</dbReference>
<dbReference type="Pfam" id="PF21089">
    <property type="entry name" value="PKS_DH_N"/>
    <property type="match status" value="1"/>
</dbReference>
<protein>
    <recommendedName>
        <fullName evidence="4">PKS/mFAS DH domain-containing protein</fullName>
    </recommendedName>
</protein>
<dbReference type="SMART" id="SM00826">
    <property type="entry name" value="PKS_DH"/>
    <property type="match status" value="1"/>
</dbReference>
<sequence>MTAGHLHIRGVPINLTEVIPRATVLTDLPPYHWTHDERLWSETRMAHDWRLRETRHHELLGSRCLESTDLEPAWRNLLQLDNILWLLDHRITGEVVFPCAAYAAMAGESVRQVVLHATPNIVESLKNVRQLLIPEGRLLLQELSHDVPIFDYIMGALSSWWLANDGRERSYLSPEQWDHALLEAGFTGTDVVRLDNEAPYHINANMLSKPHHHGQVRGEY</sequence>
<dbReference type="SUPFAM" id="SSF53335">
    <property type="entry name" value="S-adenosyl-L-methionine-dependent methyltransferases"/>
    <property type="match status" value="1"/>
</dbReference>
<evidence type="ECO:0000259" key="4">
    <source>
        <dbReference type="PROSITE" id="PS52019"/>
    </source>
</evidence>
<dbReference type="STRING" id="1448315.A0A319CAB5"/>
<dbReference type="GO" id="GO:0006633">
    <property type="term" value="P:fatty acid biosynthetic process"/>
    <property type="evidence" value="ECO:0007669"/>
    <property type="project" value="TreeGrafter"/>
</dbReference>
<dbReference type="InterPro" id="IPR049900">
    <property type="entry name" value="PKS_mFAS_DH"/>
</dbReference>
<dbReference type="RefSeq" id="XP_025492615.1">
    <property type="nucleotide sequence ID" value="XM_025639253.1"/>
</dbReference>
<reference evidence="5 6" key="1">
    <citation type="submission" date="2016-12" db="EMBL/GenBank/DDBJ databases">
        <title>The genomes of Aspergillus section Nigri reveals drivers in fungal speciation.</title>
        <authorList>
            <consortium name="DOE Joint Genome Institute"/>
            <person name="Vesth T.C."/>
            <person name="Nybo J."/>
            <person name="Theobald S."/>
            <person name="Brandl J."/>
            <person name="Frisvad J.C."/>
            <person name="Nielsen K.F."/>
            <person name="Lyhne E.K."/>
            <person name="Kogle M.E."/>
            <person name="Kuo A."/>
            <person name="Riley R."/>
            <person name="Clum A."/>
            <person name="Nolan M."/>
            <person name="Lipzen A."/>
            <person name="Salamov A."/>
            <person name="Henrissat B."/>
            <person name="Wiebenga A."/>
            <person name="De Vries R.P."/>
            <person name="Grigoriev I.V."/>
            <person name="Mortensen U.H."/>
            <person name="Andersen M.R."/>
            <person name="Baker S.E."/>
        </authorList>
    </citation>
    <scope>NUCLEOTIDE SEQUENCE [LARGE SCALE GENOMIC DNA]</scope>
    <source>
        <strain evidence="5 6">CBS 121591</strain>
    </source>
</reference>
<organism evidence="5 6">
    <name type="scientific">Aspergillus uvarum CBS 121591</name>
    <dbReference type="NCBI Taxonomy" id="1448315"/>
    <lineage>
        <taxon>Eukaryota</taxon>
        <taxon>Fungi</taxon>
        <taxon>Dikarya</taxon>
        <taxon>Ascomycota</taxon>
        <taxon>Pezizomycotina</taxon>
        <taxon>Eurotiomycetes</taxon>
        <taxon>Eurotiomycetidae</taxon>
        <taxon>Eurotiales</taxon>
        <taxon>Aspergillaceae</taxon>
        <taxon>Aspergillus</taxon>
        <taxon>Aspergillus subgen. Circumdati</taxon>
    </lineage>
</organism>
<keyword evidence="6" id="KW-1185">Reference proteome</keyword>
<keyword evidence="1" id="KW-0808">Transferase</keyword>
<evidence type="ECO:0000313" key="5">
    <source>
        <dbReference type="EMBL" id="PYH82415.1"/>
    </source>
</evidence>
<dbReference type="PANTHER" id="PTHR43775:SF49">
    <property type="entry name" value="SYNTHASE, PUTATIVE (JCVI)-RELATED"/>
    <property type="match status" value="1"/>
</dbReference>
<gene>
    <name evidence="5" type="ORF">BO82DRAFT_401410</name>
</gene>
<dbReference type="GO" id="GO:0044550">
    <property type="term" value="P:secondary metabolite biosynthetic process"/>
    <property type="evidence" value="ECO:0007669"/>
    <property type="project" value="TreeGrafter"/>
</dbReference>
<dbReference type="PROSITE" id="PS52019">
    <property type="entry name" value="PKS_MFAS_DH"/>
    <property type="match status" value="1"/>
</dbReference>
<dbReference type="OrthoDB" id="4510389at2759"/>
<evidence type="ECO:0000256" key="3">
    <source>
        <dbReference type="PROSITE-ProRule" id="PRU01363"/>
    </source>
</evidence>
<dbReference type="AlphaFoldDB" id="A0A319CAB5"/>
<dbReference type="EMBL" id="KZ821695">
    <property type="protein sequence ID" value="PYH82415.1"/>
    <property type="molecule type" value="Genomic_DNA"/>
</dbReference>
<keyword evidence="2" id="KW-0511">Multifunctional enzyme</keyword>
<feature type="region of interest" description="N-terminal hotdog fold" evidence="3">
    <location>
        <begin position="57"/>
        <end position="175"/>
    </location>
</feature>
<accession>A0A319CAB5</accession>
<dbReference type="Proteomes" id="UP000248340">
    <property type="component" value="Unassembled WGS sequence"/>
</dbReference>
<feature type="region of interest" description="C-terminal hotdog fold" evidence="3">
    <location>
        <begin position="191"/>
        <end position="220"/>
    </location>
</feature>
<name>A0A319CAB5_9EURO</name>
<dbReference type="GO" id="GO:0004312">
    <property type="term" value="F:fatty acid synthase activity"/>
    <property type="evidence" value="ECO:0007669"/>
    <property type="project" value="TreeGrafter"/>
</dbReference>
<dbReference type="GeneID" id="37141995"/>
<comment type="caution">
    <text evidence="3">Lacks conserved residue(s) required for the propagation of feature annotation.</text>
</comment>
<dbReference type="Gene3D" id="3.40.50.150">
    <property type="entry name" value="Vaccinia Virus protein VP39"/>
    <property type="match status" value="1"/>
</dbReference>
<dbReference type="InterPro" id="IPR049552">
    <property type="entry name" value="PKS_DH_N"/>
</dbReference>
<evidence type="ECO:0000313" key="6">
    <source>
        <dbReference type="Proteomes" id="UP000248340"/>
    </source>
</evidence>
<evidence type="ECO:0000256" key="2">
    <source>
        <dbReference type="ARBA" id="ARBA00023268"/>
    </source>
</evidence>
<evidence type="ECO:0000256" key="1">
    <source>
        <dbReference type="ARBA" id="ARBA00022679"/>
    </source>
</evidence>
<dbReference type="InterPro" id="IPR020807">
    <property type="entry name" value="PKS_DH"/>
</dbReference>
<feature type="domain" description="PKS/mFAS DH" evidence="4">
    <location>
        <begin position="57"/>
        <end position="220"/>
    </location>
</feature>
<dbReference type="InterPro" id="IPR029063">
    <property type="entry name" value="SAM-dependent_MTases_sf"/>
</dbReference>
<proteinExistence type="predicted"/>
<dbReference type="InterPro" id="IPR050091">
    <property type="entry name" value="PKS_NRPS_Biosynth_Enz"/>
</dbReference>
<dbReference type="VEuPathDB" id="FungiDB:BO82DRAFT_401410"/>